<dbReference type="PROSITE" id="PS00105">
    <property type="entry name" value="AA_TRANSFER_CLASS_1"/>
    <property type="match status" value="1"/>
</dbReference>
<dbReference type="Proteomes" id="UP001556631">
    <property type="component" value="Unassembled WGS sequence"/>
</dbReference>
<dbReference type="EC" id="2.6.1.-" evidence="6"/>
<gene>
    <name evidence="8" type="ORF">AB3X52_06805</name>
</gene>
<keyword evidence="3 6" id="KW-0032">Aminotransferase</keyword>
<evidence type="ECO:0000256" key="2">
    <source>
        <dbReference type="ARBA" id="ARBA00007441"/>
    </source>
</evidence>
<evidence type="ECO:0000256" key="3">
    <source>
        <dbReference type="ARBA" id="ARBA00022576"/>
    </source>
</evidence>
<dbReference type="PANTHER" id="PTHR46383:SF1">
    <property type="entry name" value="ASPARTATE AMINOTRANSFERASE"/>
    <property type="match status" value="1"/>
</dbReference>
<evidence type="ECO:0000256" key="4">
    <source>
        <dbReference type="ARBA" id="ARBA00022679"/>
    </source>
</evidence>
<proteinExistence type="inferred from homology"/>
<reference evidence="8 9" key="1">
    <citation type="submission" date="2024-07" db="EMBL/GenBank/DDBJ databases">
        <authorList>
            <person name="Lee S."/>
            <person name="Kang M."/>
        </authorList>
    </citation>
    <scope>NUCLEOTIDE SEQUENCE [LARGE SCALE GENOMIC DNA]</scope>
    <source>
        <strain evidence="8 9">DS6</strain>
    </source>
</reference>
<evidence type="ECO:0000259" key="7">
    <source>
        <dbReference type="Pfam" id="PF00155"/>
    </source>
</evidence>
<dbReference type="InterPro" id="IPR004839">
    <property type="entry name" value="Aminotransferase_I/II_large"/>
</dbReference>
<evidence type="ECO:0000256" key="6">
    <source>
        <dbReference type="RuleBase" id="RU000481"/>
    </source>
</evidence>
<keyword evidence="9" id="KW-1185">Reference proteome</keyword>
<dbReference type="SUPFAM" id="SSF53383">
    <property type="entry name" value="PLP-dependent transferases"/>
    <property type="match status" value="1"/>
</dbReference>
<organism evidence="8 9">
    <name type="scientific">Nocardioides eburneus</name>
    <dbReference type="NCBI Taxonomy" id="3231482"/>
    <lineage>
        <taxon>Bacteria</taxon>
        <taxon>Bacillati</taxon>
        <taxon>Actinomycetota</taxon>
        <taxon>Actinomycetes</taxon>
        <taxon>Propionibacteriales</taxon>
        <taxon>Nocardioidaceae</taxon>
        <taxon>Nocardioides</taxon>
    </lineage>
</organism>
<accession>A0ABV3SWL0</accession>
<keyword evidence="4 6" id="KW-0808">Transferase</keyword>
<name>A0ABV3SWL0_9ACTN</name>
<evidence type="ECO:0000313" key="8">
    <source>
        <dbReference type="EMBL" id="MEX0427321.1"/>
    </source>
</evidence>
<comment type="caution">
    <text evidence="8">The sequence shown here is derived from an EMBL/GenBank/DDBJ whole genome shotgun (WGS) entry which is preliminary data.</text>
</comment>
<protein>
    <recommendedName>
        <fullName evidence="6">Aminotransferase</fullName>
        <ecNumber evidence="6">2.6.1.-</ecNumber>
    </recommendedName>
</protein>
<evidence type="ECO:0000313" key="9">
    <source>
        <dbReference type="Proteomes" id="UP001556631"/>
    </source>
</evidence>
<dbReference type="PANTHER" id="PTHR46383">
    <property type="entry name" value="ASPARTATE AMINOTRANSFERASE"/>
    <property type="match status" value="1"/>
</dbReference>
<dbReference type="Gene3D" id="3.40.640.10">
    <property type="entry name" value="Type I PLP-dependent aspartate aminotransferase-like (Major domain)"/>
    <property type="match status" value="1"/>
</dbReference>
<sequence>MTSLPRERRVSARIGAIAESATLKVDAKAKALKAEGRAVIGFGAGEPDFPSPDYVVEAAVEAARDPKNHRYSPAGGLPELKNAIVAKTKRDSGLDVTAAQVLVTNGGKMAVYEAFAALLDEGDEVLLPAPYWTTYPEAIKLAGGVPVEVFADETQDYKVTPQQLDAALTKKTKVLLFVSPSNPTGAVYTTAEIQAIGAWAAEKGLWVVTDEIYEHLTYDGVETGSLPVLCPEVADYTVVLNGVAKTYAMTGWRVGWLIGPADIVKAATNLQSHATSNVDNVAQRAALAAVSGDLSAVEVMKEAFDRRRTLIVSMLNDIPGVVCPTPKGAFYAFPSVKGLLGKEYVTAAGPKVIETSAELSEFILEQAEVAIVPGEAFGAPGYLRLSYAMGDDDIVEGITRLQKLFS</sequence>
<dbReference type="InterPro" id="IPR015424">
    <property type="entry name" value="PyrdxlP-dep_Trfase"/>
</dbReference>
<dbReference type="Pfam" id="PF00155">
    <property type="entry name" value="Aminotran_1_2"/>
    <property type="match status" value="1"/>
</dbReference>
<dbReference type="EMBL" id="JBFPJR010000009">
    <property type="protein sequence ID" value="MEX0427321.1"/>
    <property type="molecule type" value="Genomic_DNA"/>
</dbReference>
<dbReference type="InterPro" id="IPR004838">
    <property type="entry name" value="NHTrfase_class1_PyrdxlP-BS"/>
</dbReference>
<comment type="cofactor">
    <cofactor evidence="1 6">
        <name>pyridoxal 5'-phosphate</name>
        <dbReference type="ChEBI" id="CHEBI:597326"/>
    </cofactor>
</comment>
<keyword evidence="5" id="KW-0663">Pyridoxal phosphate</keyword>
<dbReference type="InterPro" id="IPR015422">
    <property type="entry name" value="PyrdxlP-dep_Trfase_small"/>
</dbReference>
<comment type="similarity">
    <text evidence="2 6">Belongs to the class-I pyridoxal-phosphate-dependent aminotransferase family.</text>
</comment>
<dbReference type="CDD" id="cd00609">
    <property type="entry name" value="AAT_like"/>
    <property type="match status" value="1"/>
</dbReference>
<dbReference type="GO" id="GO:0008483">
    <property type="term" value="F:transaminase activity"/>
    <property type="evidence" value="ECO:0007669"/>
    <property type="project" value="UniProtKB-KW"/>
</dbReference>
<feature type="domain" description="Aminotransferase class I/classII large" evidence="7">
    <location>
        <begin position="39"/>
        <end position="396"/>
    </location>
</feature>
<dbReference type="RefSeq" id="WP_367992587.1">
    <property type="nucleotide sequence ID" value="NZ_JBFPJR010000009.1"/>
</dbReference>
<evidence type="ECO:0000256" key="1">
    <source>
        <dbReference type="ARBA" id="ARBA00001933"/>
    </source>
</evidence>
<dbReference type="Gene3D" id="3.90.1150.10">
    <property type="entry name" value="Aspartate Aminotransferase, domain 1"/>
    <property type="match status" value="1"/>
</dbReference>
<evidence type="ECO:0000256" key="5">
    <source>
        <dbReference type="ARBA" id="ARBA00022898"/>
    </source>
</evidence>
<dbReference type="InterPro" id="IPR015421">
    <property type="entry name" value="PyrdxlP-dep_Trfase_major"/>
</dbReference>
<dbReference type="InterPro" id="IPR050596">
    <property type="entry name" value="AspAT/PAT-like"/>
</dbReference>